<feature type="region of interest" description="Disordered" evidence="1">
    <location>
        <begin position="26"/>
        <end position="73"/>
    </location>
</feature>
<reference evidence="2" key="1">
    <citation type="journal article" date="2021" name="Mol. Plant Pathol.">
        <title>A 20-kb lineage-specific genomic region tames virulence in pathogenic amphidiploid Verticillium longisporum.</title>
        <authorList>
            <person name="Harting R."/>
            <person name="Starke J."/>
            <person name="Kusch H."/>
            <person name="Poggeler S."/>
            <person name="Maurus I."/>
            <person name="Schluter R."/>
            <person name="Landesfeind M."/>
            <person name="Bulla I."/>
            <person name="Nowrousian M."/>
            <person name="de Jonge R."/>
            <person name="Stahlhut G."/>
            <person name="Hoff K.J."/>
            <person name="Asshauer K.P."/>
            <person name="Thurmer A."/>
            <person name="Stanke M."/>
            <person name="Daniel R."/>
            <person name="Morgenstern B."/>
            <person name="Thomma B.P.H.J."/>
            <person name="Kronstad J.W."/>
            <person name="Braus-Stromeyer S.A."/>
            <person name="Braus G.H."/>
        </authorList>
    </citation>
    <scope>NUCLEOTIDE SEQUENCE</scope>
    <source>
        <strain evidence="2">Vl32</strain>
    </source>
</reference>
<feature type="compositionally biased region" description="Basic and acidic residues" evidence="1">
    <location>
        <begin position="41"/>
        <end position="51"/>
    </location>
</feature>
<evidence type="ECO:0000256" key="1">
    <source>
        <dbReference type="SAM" id="MobiDB-lite"/>
    </source>
</evidence>
<name>A0A8I3ALK3_VERLO</name>
<evidence type="ECO:0000313" key="3">
    <source>
        <dbReference type="Proteomes" id="UP000689129"/>
    </source>
</evidence>
<organism evidence="2 3">
    <name type="scientific">Verticillium longisporum</name>
    <name type="common">Verticillium dahliae var. longisporum</name>
    <dbReference type="NCBI Taxonomy" id="100787"/>
    <lineage>
        <taxon>Eukaryota</taxon>
        <taxon>Fungi</taxon>
        <taxon>Dikarya</taxon>
        <taxon>Ascomycota</taxon>
        <taxon>Pezizomycotina</taxon>
        <taxon>Sordariomycetes</taxon>
        <taxon>Hypocreomycetidae</taxon>
        <taxon>Glomerellales</taxon>
        <taxon>Plectosphaerellaceae</taxon>
        <taxon>Verticillium</taxon>
    </lineage>
</organism>
<gene>
    <name evidence="2" type="ORF">HYQ45_012809</name>
</gene>
<dbReference type="Proteomes" id="UP000689129">
    <property type="component" value="Unassembled WGS sequence"/>
</dbReference>
<dbReference type="OrthoDB" id="2245455at2759"/>
<protein>
    <submittedName>
        <fullName evidence="2">Uncharacterized protein</fullName>
    </submittedName>
</protein>
<comment type="caution">
    <text evidence="2">The sequence shown here is derived from an EMBL/GenBank/DDBJ whole genome shotgun (WGS) entry which is preliminary data.</text>
</comment>
<dbReference type="EMBL" id="JAEMWZ010000299">
    <property type="protein sequence ID" value="KAG7126532.1"/>
    <property type="molecule type" value="Genomic_DNA"/>
</dbReference>
<accession>A0A8I3ALK3</accession>
<proteinExistence type="predicted"/>
<evidence type="ECO:0000313" key="2">
    <source>
        <dbReference type="EMBL" id="KAG7126532.1"/>
    </source>
</evidence>
<sequence>MLKTLKGRANHEDKRKLEAIRRTYTSRIDELDQIGPAQSSEGKELPARPESLELYSGPTSRSTDDEFEDYDNG</sequence>
<dbReference type="AlphaFoldDB" id="A0A8I3ALK3"/>